<gene>
    <name evidence="1" type="ORF">MEDL_58473</name>
</gene>
<reference evidence="1" key="1">
    <citation type="submission" date="2021-03" db="EMBL/GenBank/DDBJ databases">
        <authorList>
            <person name="Bekaert M."/>
        </authorList>
    </citation>
    <scope>NUCLEOTIDE SEQUENCE</scope>
</reference>
<dbReference type="EMBL" id="CAJPWZ010002870">
    <property type="protein sequence ID" value="CAG2246491.1"/>
    <property type="molecule type" value="Genomic_DNA"/>
</dbReference>
<dbReference type="OrthoDB" id="6038907at2759"/>
<proteinExistence type="predicted"/>
<comment type="caution">
    <text evidence="1">The sequence shown here is derived from an EMBL/GenBank/DDBJ whole genome shotgun (WGS) entry which is preliminary data.</text>
</comment>
<protein>
    <submittedName>
        <fullName evidence="1">Uncharacterized protein</fullName>
    </submittedName>
</protein>
<evidence type="ECO:0000313" key="1">
    <source>
        <dbReference type="EMBL" id="CAG2246491.1"/>
    </source>
</evidence>
<keyword evidence="2" id="KW-1185">Reference proteome</keyword>
<name>A0A8S3ULI4_MYTED</name>
<dbReference type="AlphaFoldDB" id="A0A8S3ULI4"/>
<accession>A0A8S3ULI4</accession>
<evidence type="ECO:0000313" key="2">
    <source>
        <dbReference type="Proteomes" id="UP000683360"/>
    </source>
</evidence>
<sequence>MPKFPCNGWNDLTNGDVSNCHYQSGAVNPSIKITCPSRTRGKFVMIKRRDMLTLVICEVEVSGDPVNSTRQSGLLSTVAVYARGHIGYGYVGPVIETLAALSHIHCTCACIMRTDFYAAEFDRNTNDCTLKGECTHGTQSSLFRDNNKDVFCVQ</sequence>
<organism evidence="1 2">
    <name type="scientific">Mytilus edulis</name>
    <name type="common">Blue mussel</name>
    <dbReference type="NCBI Taxonomy" id="6550"/>
    <lineage>
        <taxon>Eukaryota</taxon>
        <taxon>Metazoa</taxon>
        <taxon>Spiralia</taxon>
        <taxon>Lophotrochozoa</taxon>
        <taxon>Mollusca</taxon>
        <taxon>Bivalvia</taxon>
        <taxon>Autobranchia</taxon>
        <taxon>Pteriomorphia</taxon>
        <taxon>Mytilida</taxon>
        <taxon>Mytiloidea</taxon>
        <taxon>Mytilidae</taxon>
        <taxon>Mytilinae</taxon>
        <taxon>Mytilus</taxon>
    </lineage>
</organism>
<dbReference type="Proteomes" id="UP000683360">
    <property type="component" value="Unassembled WGS sequence"/>
</dbReference>